<keyword evidence="2" id="KW-1185">Reference proteome</keyword>
<gene>
    <name evidence="1" type="ORF">RHMOL_Rhmol04G0030600</name>
</gene>
<evidence type="ECO:0000313" key="2">
    <source>
        <dbReference type="Proteomes" id="UP001062846"/>
    </source>
</evidence>
<protein>
    <submittedName>
        <fullName evidence="1">Uncharacterized protein</fullName>
    </submittedName>
</protein>
<comment type="caution">
    <text evidence="1">The sequence shown here is derived from an EMBL/GenBank/DDBJ whole genome shotgun (WGS) entry which is preliminary data.</text>
</comment>
<reference evidence="1" key="1">
    <citation type="submission" date="2022-02" db="EMBL/GenBank/DDBJ databases">
        <title>Plant Genome Project.</title>
        <authorList>
            <person name="Zhang R.-G."/>
        </authorList>
    </citation>
    <scope>NUCLEOTIDE SEQUENCE</scope>
    <source>
        <strain evidence="1">AT1</strain>
    </source>
</reference>
<dbReference type="EMBL" id="CM046391">
    <property type="protein sequence ID" value="KAI8557705.1"/>
    <property type="molecule type" value="Genomic_DNA"/>
</dbReference>
<proteinExistence type="predicted"/>
<evidence type="ECO:0000313" key="1">
    <source>
        <dbReference type="EMBL" id="KAI8557705.1"/>
    </source>
</evidence>
<dbReference type="Proteomes" id="UP001062846">
    <property type="component" value="Chromosome 4"/>
</dbReference>
<accession>A0ACC0NWK7</accession>
<sequence length="131" mass="14055">MVSPSASDFVVVMVSTPLLVIKMENNRDNMQRGCFGDGRREASLLSIDTTSDMVGLSAALSCPKPPSPSLFTSEKFSVAADTLEKLNHVIEGCSQQGNGNCKCCDDPFPPHGSTSWCGIQISCISIFEYSL</sequence>
<name>A0ACC0NWK7_RHOML</name>
<organism evidence="1 2">
    <name type="scientific">Rhododendron molle</name>
    <name type="common">Chinese azalea</name>
    <name type="synonym">Azalea mollis</name>
    <dbReference type="NCBI Taxonomy" id="49168"/>
    <lineage>
        <taxon>Eukaryota</taxon>
        <taxon>Viridiplantae</taxon>
        <taxon>Streptophyta</taxon>
        <taxon>Embryophyta</taxon>
        <taxon>Tracheophyta</taxon>
        <taxon>Spermatophyta</taxon>
        <taxon>Magnoliopsida</taxon>
        <taxon>eudicotyledons</taxon>
        <taxon>Gunneridae</taxon>
        <taxon>Pentapetalae</taxon>
        <taxon>asterids</taxon>
        <taxon>Ericales</taxon>
        <taxon>Ericaceae</taxon>
        <taxon>Ericoideae</taxon>
        <taxon>Rhodoreae</taxon>
        <taxon>Rhododendron</taxon>
    </lineage>
</organism>